<protein>
    <submittedName>
        <fullName evidence="2">Uncharacterized protein</fullName>
    </submittedName>
</protein>
<accession>A0A0N0P4Y7</accession>
<feature type="region of interest" description="Disordered" evidence="1">
    <location>
        <begin position="142"/>
        <end position="191"/>
    </location>
</feature>
<dbReference type="OrthoDB" id="264318at2759"/>
<reference evidence="2 3" key="1">
    <citation type="journal article" date="2015" name="PLoS Pathog.">
        <title>Leptomonas seymouri: Adaptations to the Dixenous Life Cycle Analyzed by Genome Sequencing, Transcriptome Profiling and Co-infection with Leishmania donovani.</title>
        <authorList>
            <person name="Kraeva N."/>
            <person name="Butenko A."/>
            <person name="Hlavacova J."/>
            <person name="Kostygov A."/>
            <person name="Myskova J."/>
            <person name="Grybchuk D."/>
            <person name="Lestinova T."/>
            <person name="Votypka J."/>
            <person name="Volf P."/>
            <person name="Opperdoes F."/>
            <person name="Flegontov P."/>
            <person name="Lukes J."/>
            <person name="Yurchenko V."/>
        </authorList>
    </citation>
    <scope>NUCLEOTIDE SEQUENCE [LARGE SCALE GENOMIC DNA]</scope>
    <source>
        <strain evidence="2 3">ATCC 30220</strain>
    </source>
</reference>
<feature type="compositionally biased region" description="Polar residues" evidence="1">
    <location>
        <begin position="143"/>
        <end position="154"/>
    </location>
</feature>
<dbReference type="OMA" id="MESAVPC"/>
<dbReference type="AlphaFoldDB" id="A0A0N0P4Y7"/>
<feature type="compositionally biased region" description="Low complexity" evidence="1">
    <location>
        <begin position="173"/>
        <end position="185"/>
    </location>
</feature>
<dbReference type="Proteomes" id="UP000038009">
    <property type="component" value="Unassembled WGS sequence"/>
</dbReference>
<name>A0A0N0P4Y7_LEPSE</name>
<evidence type="ECO:0000256" key="1">
    <source>
        <dbReference type="SAM" id="MobiDB-lite"/>
    </source>
</evidence>
<proteinExistence type="predicted"/>
<dbReference type="EMBL" id="LJSK01000191">
    <property type="protein sequence ID" value="KPI85377.1"/>
    <property type="molecule type" value="Genomic_DNA"/>
</dbReference>
<organism evidence="2 3">
    <name type="scientific">Leptomonas seymouri</name>
    <dbReference type="NCBI Taxonomy" id="5684"/>
    <lineage>
        <taxon>Eukaryota</taxon>
        <taxon>Discoba</taxon>
        <taxon>Euglenozoa</taxon>
        <taxon>Kinetoplastea</taxon>
        <taxon>Metakinetoplastina</taxon>
        <taxon>Trypanosomatida</taxon>
        <taxon>Trypanosomatidae</taxon>
        <taxon>Leishmaniinae</taxon>
        <taxon>Leptomonas</taxon>
    </lineage>
</organism>
<comment type="caution">
    <text evidence="2">The sequence shown here is derived from an EMBL/GenBank/DDBJ whole genome shotgun (WGS) entry which is preliminary data.</text>
</comment>
<evidence type="ECO:0000313" key="3">
    <source>
        <dbReference type="Proteomes" id="UP000038009"/>
    </source>
</evidence>
<dbReference type="VEuPathDB" id="TriTrypDB:Lsey_0191_0090"/>
<gene>
    <name evidence="2" type="ORF">ABL78_5558</name>
</gene>
<evidence type="ECO:0000313" key="2">
    <source>
        <dbReference type="EMBL" id="KPI85377.1"/>
    </source>
</evidence>
<keyword evidence="3" id="KW-1185">Reference proteome</keyword>
<sequence length="308" mass="33904">MFSFQKHDSLDDVEVASAASYKPKRRRVVNCTGPSEDVLIEIYYADDARNGETLRYTSCMLHHIMARIEGDVFRAKMREENPISAIPSKGEDYDMAAVRVVEEYYTTHKLPQNAEVLTSTLVTLPHSNVTLPAIWPRARRSRSSNCISSANTPLKQCGRGGSRMSIDPNALFSRSPSRGPSRSPSQIPQNPCINRPQSVLCSVNGSADINGVPSCAEAPPRASACGRLPMLAHPSPPPTIAKHRGGFRDDGRAAGAAAYMSPQKSSKGLYLEPSSFEDDVVVTSDDLERQRRLWRAEELARQMDAEVM</sequence>